<dbReference type="InterPro" id="IPR006530">
    <property type="entry name" value="YD"/>
</dbReference>
<sequence length="944" mass="102075">MNVTSTYQLDATGGVARVRSFTGPACNACGGNTGASYEYTAAQQISQVADAEGTVTAYTYDADGNMLTVTRTGIRNGVASSATITMTYTTLGRIASIDGPRTDVSDVTSFAYYPDAAAQGHNRGQLRTVTNALGQVTTFGDYTPLGRPRTITRPDGLVSTLTYDLQGNVLTTTAGNITTSFTYDDAGRLTSMIQPGNRTTRYNYTNGLLTSVSSPQKHKSFWAHDAKGRIRRQDIHTSAGARTFTLGQHYDKAGNLYALSYPGSAVERRYYDRAGRLVKSTDPSGVGTKYTYDALNRLLAVTRAGVASARHRYDLWDNLVAVTDARDHVTTRAYDDFGNVVQETAPDTGTSAFVYDLADNLTRRTDARGQAVTYAYDALNRPARMNWPGGSASFSYDQGGRLARIKDGTGQWSFVYNALGQLTSETRTMNGVVSKVRYGYSPSAGNMNALVYPNGHILRFGYDPADQIISMTLDHQPLISSISYLPFGPVKSFRAGNMAFNRAYDQRYQVTRMNGGSSDRRYTRDKNGRVTGITNVRTPSLAGLNATLDYATENNRLQSVIGANAGTYIYDANGNTLSDGRHAFTYDALNRLVSVSVQNTVKTRYTYDAWNRRTSKTAGGRTVHYHYDQDSRLIGESLANGTVLREYVYLRGEPVALLEYETRPGWYFYVTDHLGTPQQLVDAQGTVVWQAACLPYGETKVLKATVQNNLRFPGQYFDAETGLHYNWNRYYNPKTGRYITADPIGLAGGMNLYAYVGGNPVNAVDPWGLWVGIDDAVFAGGGAAIGILGRGVGDLLTWNLSPWEDYVGAAAGGAIAGETLLYTANPFLAGAAGGLVSNLSSQSLKNILGEQCGYDVGSAVFDTGFGALTGFIPGRPRITGINAGRGSDLQVFRQMVTKAKAGTISRMEPATALKMGRGAFYQYAVGQGAAAGTVGSHIYGNLTH</sequence>
<dbReference type="RefSeq" id="WP_066601751.1">
    <property type="nucleotide sequence ID" value="NZ_CP014230.1"/>
</dbReference>
<feature type="domain" description="Teneurin-like YD-shell" evidence="2">
    <location>
        <begin position="142"/>
        <end position="232"/>
    </location>
</feature>
<evidence type="ECO:0000256" key="1">
    <source>
        <dbReference type="ARBA" id="ARBA00022737"/>
    </source>
</evidence>
<dbReference type="Pfam" id="PF05593">
    <property type="entry name" value="RHS_repeat"/>
    <property type="match status" value="4"/>
</dbReference>
<dbReference type="InterPro" id="IPR050708">
    <property type="entry name" value="T6SS_VgrG/RHS"/>
</dbReference>
<accession>A0A0X8JNA5</accession>
<evidence type="ECO:0000259" key="2">
    <source>
        <dbReference type="Pfam" id="PF25023"/>
    </source>
</evidence>
<dbReference type="InterPro" id="IPR031325">
    <property type="entry name" value="RHS_repeat"/>
</dbReference>
<dbReference type="NCBIfam" id="TIGR01643">
    <property type="entry name" value="YD_repeat_2x"/>
    <property type="match status" value="7"/>
</dbReference>
<feature type="domain" description="Teneurin-like YD-shell" evidence="2">
    <location>
        <begin position="498"/>
        <end position="742"/>
    </location>
</feature>
<dbReference type="PANTHER" id="PTHR32305:SF15">
    <property type="entry name" value="PROTEIN RHSA-RELATED"/>
    <property type="match status" value="1"/>
</dbReference>
<reference evidence="4" key="1">
    <citation type="submission" date="2016-02" db="EMBL/GenBank/DDBJ databases">
        <authorList>
            <person name="Holder M.E."/>
            <person name="Ajami N.J."/>
            <person name="Petrosino J.F."/>
        </authorList>
    </citation>
    <scope>NUCLEOTIDE SEQUENCE [LARGE SCALE GENOMIC DNA]</scope>
    <source>
        <strain evidence="4">DSM 12838</strain>
    </source>
</reference>
<feature type="domain" description="Teneurin-like YD-shell" evidence="2">
    <location>
        <begin position="393"/>
        <end position="473"/>
    </location>
</feature>
<proteinExistence type="predicted"/>
<dbReference type="InterPro" id="IPR022385">
    <property type="entry name" value="Rhs_assc_core"/>
</dbReference>
<name>A0A0X8JNA5_9BACT</name>
<keyword evidence="4" id="KW-1185">Reference proteome</keyword>
<dbReference type="PANTHER" id="PTHR32305">
    <property type="match status" value="1"/>
</dbReference>
<dbReference type="EMBL" id="CP014230">
    <property type="protein sequence ID" value="AMD91737.1"/>
    <property type="molecule type" value="Genomic_DNA"/>
</dbReference>
<dbReference type="Proteomes" id="UP000063964">
    <property type="component" value="Chromosome"/>
</dbReference>
<dbReference type="NCBIfam" id="TIGR03696">
    <property type="entry name" value="Rhs_assc_core"/>
    <property type="match status" value="1"/>
</dbReference>
<dbReference type="KEGG" id="doa:AXF15_00475"/>
<protein>
    <recommendedName>
        <fullName evidence="2">Teneurin-like YD-shell domain-containing protein</fullName>
    </recommendedName>
</protein>
<evidence type="ECO:0000313" key="4">
    <source>
        <dbReference type="Proteomes" id="UP000063964"/>
    </source>
</evidence>
<dbReference type="AlphaFoldDB" id="A0A0X8JNA5"/>
<dbReference type="OrthoDB" id="5458729at2"/>
<dbReference type="Pfam" id="PF25023">
    <property type="entry name" value="TEN_YD-shell"/>
    <property type="match status" value="3"/>
</dbReference>
<dbReference type="PRINTS" id="PR00394">
    <property type="entry name" value="RHSPROTEIN"/>
</dbReference>
<keyword evidence="1" id="KW-0677">Repeat</keyword>
<dbReference type="STRING" id="888061.AXF15_00475"/>
<gene>
    <name evidence="3" type="ORF">AXF15_00475</name>
</gene>
<evidence type="ECO:0000313" key="3">
    <source>
        <dbReference type="EMBL" id="AMD91737.1"/>
    </source>
</evidence>
<organism evidence="3 4">
    <name type="scientific">Desulfomicrobium orale DSM 12838</name>
    <dbReference type="NCBI Taxonomy" id="888061"/>
    <lineage>
        <taxon>Bacteria</taxon>
        <taxon>Pseudomonadati</taxon>
        <taxon>Thermodesulfobacteriota</taxon>
        <taxon>Desulfovibrionia</taxon>
        <taxon>Desulfovibrionales</taxon>
        <taxon>Desulfomicrobiaceae</taxon>
        <taxon>Desulfomicrobium</taxon>
    </lineage>
</organism>
<dbReference type="Gene3D" id="2.180.10.10">
    <property type="entry name" value="RHS repeat-associated core"/>
    <property type="match status" value="2"/>
</dbReference>
<dbReference type="InterPro" id="IPR056823">
    <property type="entry name" value="TEN-like_YD-shell"/>
</dbReference>